<sequence length="399" mass="45043">MQAPENAIADDGSTVGSGDHGVQGAPPNPATVFLNNFPRFSKDREVDDTLDLSTDDLHLSTATDAMHASIEAALAAWNDISPVETIEALRPKEQREKTLAFARVGYSDAPAATDDESRIKDVFRGLKSEAQHRAEHMPSPATQAFLEKYPAQRQRPLEAFTTPSWLVANHACTSHPPPNEVLYLFEVLHPTQNPRKNQFVLALASQTLVQLVDAIYCVSHLHLKEFDSGCKLCYLDGVFMDPIPPEGSGSTHYAGEIAYWMDTLPMLRLHDEFPGFRDPPLPMLTTRLADLNLRFDVPYLFLHLGSCEHVMYLRNMRLLHDRDEVETAKYPLRVHASTRQHQKCLICHNHAAKHVTFDDPMAVEDPMFYCESCYFMAHYDANGRLLDASFRVYPYYPDD</sequence>
<keyword evidence="4" id="KW-0238">DNA-binding</keyword>
<organism evidence="8 9">
    <name type="scientific">Saprolegnia parasitica (strain CBS 223.65)</name>
    <dbReference type="NCBI Taxonomy" id="695850"/>
    <lineage>
        <taxon>Eukaryota</taxon>
        <taxon>Sar</taxon>
        <taxon>Stramenopiles</taxon>
        <taxon>Oomycota</taxon>
        <taxon>Saprolegniomycetes</taxon>
        <taxon>Saprolegniales</taxon>
        <taxon>Saprolegniaceae</taxon>
        <taxon>Saprolegnia</taxon>
    </lineage>
</organism>
<comment type="subcellular location">
    <subcellularLocation>
        <location evidence="1">Nucleus</location>
    </subcellularLocation>
</comment>
<keyword evidence="6" id="KW-0539">Nucleus</keyword>
<evidence type="ECO:0008006" key="10">
    <source>
        <dbReference type="Google" id="ProtNLM"/>
    </source>
</evidence>
<evidence type="ECO:0000256" key="5">
    <source>
        <dbReference type="ARBA" id="ARBA00023163"/>
    </source>
</evidence>
<proteinExistence type="inferred from homology"/>
<comment type="similarity">
    <text evidence="2">Belongs to the SNAPC3/SRD2 family.</text>
</comment>
<evidence type="ECO:0000256" key="6">
    <source>
        <dbReference type="ARBA" id="ARBA00023242"/>
    </source>
</evidence>
<reference evidence="8 9" key="1">
    <citation type="journal article" date="2013" name="PLoS Genet.">
        <title>Distinctive expansion of potential virulence genes in the genome of the oomycete fish pathogen Saprolegnia parasitica.</title>
        <authorList>
            <person name="Jiang R.H."/>
            <person name="de Bruijn I."/>
            <person name="Haas B.J."/>
            <person name="Belmonte R."/>
            <person name="Lobach L."/>
            <person name="Christie J."/>
            <person name="van den Ackerveken G."/>
            <person name="Bottin A."/>
            <person name="Bulone V."/>
            <person name="Diaz-Moreno S.M."/>
            <person name="Dumas B."/>
            <person name="Fan L."/>
            <person name="Gaulin E."/>
            <person name="Govers F."/>
            <person name="Grenville-Briggs L.J."/>
            <person name="Horner N.R."/>
            <person name="Levin J.Z."/>
            <person name="Mammella M."/>
            <person name="Meijer H.J."/>
            <person name="Morris P."/>
            <person name="Nusbaum C."/>
            <person name="Oome S."/>
            <person name="Phillips A.J."/>
            <person name="van Rooyen D."/>
            <person name="Rzeszutek E."/>
            <person name="Saraiva M."/>
            <person name="Secombes C.J."/>
            <person name="Seidl M.F."/>
            <person name="Snel B."/>
            <person name="Stassen J.H."/>
            <person name="Sykes S."/>
            <person name="Tripathy S."/>
            <person name="van den Berg H."/>
            <person name="Vega-Arreguin J.C."/>
            <person name="Wawra S."/>
            <person name="Young S.K."/>
            <person name="Zeng Q."/>
            <person name="Dieguez-Uribeondo J."/>
            <person name="Russ C."/>
            <person name="Tyler B.M."/>
            <person name="van West P."/>
        </authorList>
    </citation>
    <scope>NUCLEOTIDE SEQUENCE [LARGE SCALE GENOMIC DNA]</scope>
    <source>
        <strain evidence="8 9">CBS 223.65</strain>
    </source>
</reference>
<evidence type="ECO:0000313" key="8">
    <source>
        <dbReference type="EMBL" id="KDO34355.1"/>
    </source>
</evidence>
<dbReference type="GO" id="GO:0001006">
    <property type="term" value="F:RNA polymerase III type 3 promoter sequence-specific DNA binding"/>
    <property type="evidence" value="ECO:0007669"/>
    <property type="project" value="TreeGrafter"/>
</dbReference>
<evidence type="ECO:0000256" key="7">
    <source>
        <dbReference type="SAM" id="MobiDB-lite"/>
    </source>
</evidence>
<dbReference type="GO" id="GO:0042795">
    <property type="term" value="P:snRNA transcription by RNA polymerase II"/>
    <property type="evidence" value="ECO:0007669"/>
    <property type="project" value="TreeGrafter"/>
</dbReference>
<dbReference type="GO" id="GO:0005634">
    <property type="term" value="C:nucleus"/>
    <property type="evidence" value="ECO:0007669"/>
    <property type="project" value="UniProtKB-SubCell"/>
</dbReference>
<gene>
    <name evidence="8" type="ORF">SPRG_01491</name>
</gene>
<dbReference type="GO" id="GO:0019185">
    <property type="term" value="C:snRNA-activating protein complex"/>
    <property type="evidence" value="ECO:0007669"/>
    <property type="project" value="TreeGrafter"/>
</dbReference>
<dbReference type="PANTHER" id="PTHR13421">
    <property type="entry name" value="SNRNA-ACTIVATING PROTEIN COMPLEX SUBUNIT 3"/>
    <property type="match status" value="1"/>
</dbReference>
<dbReference type="KEGG" id="spar:SPRG_01491"/>
<dbReference type="OMA" id="VANHACT"/>
<keyword evidence="3" id="KW-0805">Transcription regulation</keyword>
<dbReference type="RefSeq" id="XP_012195091.1">
    <property type="nucleotide sequence ID" value="XM_012339701.1"/>
</dbReference>
<evidence type="ECO:0000256" key="1">
    <source>
        <dbReference type="ARBA" id="ARBA00004123"/>
    </source>
</evidence>
<dbReference type="VEuPathDB" id="FungiDB:SPRG_01491"/>
<dbReference type="OrthoDB" id="46583at2759"/>
<evidence type="ECO:0000313" key="9">
    <source>
        <dbReference type="Proteomes" id="UP000030745"/>
    </source>
</evidence>
<dbReference type="InterPro" id="IPR022042">
    <property type="entry name" value="snRNA-activating_su3"/>
</dbReference>
<dbReference type="Pfam" id="PF12251">
    <property type="entry name" value="SNAPC3"/>
    <property type="match status" value="1"/>
</dbReference>
<name>A0A067CYL9_SAPPC</name>
<evidence type="ECO:0000256" key="2">
    <source>
        <dbReference type="ARBA" id="ARBA00010410"/>
    </source>
</evidence>
<accession>A0A067CYL9</accession>
<dbReference type="GO" id="GO:0003681">
    <property type="term" value="F:bent DNA binding"/>
    <property type="evidence" value="ECO:0007669"/>
    <property type="project" value="TreeGrafter"/>
</dbReference>
<dbReference type="PANTHER" id="PTHR13421:SF16">
    <property type="entry name" value="SNRNA-ACTIVATING PROTEIN COMPLEX SUBUNIT 3"/>
    <property type="match status" value="1"/>
</dbReference>
<keyword evidence="9" id="KW-1185">Reference proteome</keyword>
<dbReference type="AlphaFoldDB" id="A0A067CYL9"/>
<feature type="region of interest" description="Disordered" evidence="7">
    <location>
        <begin position="1"/>
        <end position="29"/>
    </location>
</feature>
<evidence type="ECO:0000256" key="3">
    <source>
        <dbReference type="ARBA" id="ARBA00023015"/>
    </source>
</evidence>
<keyword evidence="5" id="KW-0804">Transcription</keyword>
<dbReference type="STRING" id="695850.A0A067CYL9"/>
<dbReference type="Proteomes" id="UP000030745">
    <property type="component" value="Unassembled WGS sequence"/>
</dbReference>
<dbReference type="GO" id="GO:0000978">
    <property type="term" value="F:RNA polymerase II cis-regulatory region sequence-specific DNA binding"/>
    <property type="evidence" value="ECO:0007669"/>
    <property type="project" value="TreeGrafter"/>
</dbReference>
<protein>
    <recommendedName>
        <fullName evidence="10">snRNA-activating protein complex subunit 3</fullName>
    </recommendedName>
</protein>
<dbReference type="GO" id="GO:0042796">
    <property type="term" value="P:snRNA transcription by RNA polymerase III"/>
    <property type="evidence" value="ECO:0007669"/>
    <property type="project" value="TreeGrafter"/>
</dbReference>
<dbReference type="EMBL" id="KK583191">
    <property type="protein sequence ID" value="KDO34355.1"/>
    <property type="molecule type" value="Genomic_DNA"/>
</dbReference>
<evidence type="ECO:0000256" key="4">
    <source>
        <dbReference type="ARBA" id="ARBA00023125"/>
    </source>
</evidence>
<dbReference type="GeneID" id="24124077"/>
<dbReference type="GO" id="GO:0001046">
    <property type="term" value="F:core promoter sequence-specific DNA binding"/>
    <property type="evidence" value="ECO:0007669"/>
    <property type="project" value="TreeGrafter"/>
</dbReference>